<dbReference type="Proteomes" id="UP000184330">
    <property type="component" value="Unassembled WGS sequence"/>
</dbReference>
<dbReference type="AlphaFoldDB" id="A0A1L7WBX3"/>
<organism evidence="1 2">
    <name type="scientific">Phialocephala subalpina</name>
    <dbReference type="NCBI Taxonomy" id="576137"/>
    <lineage>
        <taxon>Eukaryota</taxon>
        <taxon>Fungi</taxon>
        <taxon>Dikarya</taxon>
        <taxon>Ascomycota</taxon>
        <taxon>Pezizomycotina</taxon>
        <taxon>Leotiomycetes</taxon>
        <taxon>Helotiales</taxon>
        <taxon>Mollisiaceae</taxon>
        <taxon>Phialocephala</taxon>
        <taxon>Phialocephala fortinii species complex</taxon>
    </lineage>
</organism>
<dbReference type="OrthoDB" id="4460827at2759"/>
<evidence type="ECO:0000313" key="2">
    <source>
        <dbReference type="Proteomes" id="UP000184330"/>
    </source>
</evidence>
<keyword evidence="2" id="KW-1185">Reference proteome</keyword>
<dbReference type="EMBL" id="FJOG01000001">
    <property type="protein sequence ID" value="CZR50159.1"/>
    <property type="molecule type" value="Genomic_DNA"/>
</dbReference>
<gene>
    <name evidence="1" type="ORF">PAC_00031</name>
</gene>
<proteinExistence type="predicted"/>
<accession>A0A1L7WBX3</accession>
<evidence type="ECO:0000313" key="1">
    <source>
        <dbReference type="EMBL" id="CZR50159.1"/>
    </source>
</evidence>
<sequence length="66" mass="7888">MADTENVVKNVIPEHRTGYIRKVKLEDLLRNLFGKYIFVEHISERWVFYAPREVTDAELRPIIEDN</sequence>
<protein>
    <submittedName>
        <fullName evidence="1">Uncharacterized protein</fullName>
    </submittedName>
</protein>
<name>A0A1L7WBX3_9HELO</name>
<reference evidence="1 2" key="1">
    <citation type="submission" date="2016-03" db="EMBL/GenBank/DDBJ databases">
        <authorList>
            <person name="Ploux O."/>
        </authorList>
    </citation>
    <scope>NUCLEOTIDE SEQUENCE [LARGE SCALE GENOMIC DNA]</scope>
    <source>
        <strain evidence="1 2">UAMH 11012</strain>
    </source>
</reference>